<evidence type="ECO:0000313" key="2">
    <source>
        <dbReference type="EMBL" id="CBA66570.1"/>
    </source>
</evidence>
<dbReference type="Proteomes" id="UP000002068">
    <property type="component" value="Chromosome"/>
</dbReference>
<feature type="transmembrane region" description="Helical" evidence="1">
    <location>
        <begin position="16"/>
        <end position="38"/>
    </location>
</feature>
<gene>
    <name evidence="2" type="ordered locus">CD196_3247</name>
</gene>
<evidence type="ECO:0000256" key="1">
    <source>
        <dbReference type="SAM" id="Phobius"/>
    </source>
</evidence>
<dbReference type="KEGG" id="cdc:CD196_3247"/>
<keyword evidence="1" id="KW-1133">Transmembrane helix</keyword>
<sequence length="144" mass="16465">MGGVIRLNVKFNIKGIIYGVIALVFVIGGFIFIPSMFVEKSKPIDYTVLQRNSIPEKILDVMDKYTNEERALAAKIDNKIYIIVTRGNNKYGIEMDKIESVVEEGKDVLRVKIKYKDKEDSFPYIVVETNMSELPDRIELNATK</sequence>
<dbReference type="HOGENOM" id="CLU_149190_0_0_9"/>
<evidence type="ECO:0000313" key="3">
    <source>
        <dbReference type="Proteomes" id="UP000002068"/>
    </source>
</evidence>
<dbReference type="AlphaFoldDB" id="A0A0H3N6T4"/>
<keyword evidence="1" id="KW-0812">Transmembrane</keyword>
<proteinExistence type="predicted"/>
<name>A0A0H3N6T4_CLODC</name>
<accession>A0A0H3N6T4</accession>
<keyword evidence="1" id="KW-0472">Membrane</keyword>
<dbReference type="EMBL" id="FN538970">
    <property type="protein sequence ID" value="CBA66570.1"/>
    <property type="molecule type" value="Genomic_DNA"/>
</dbReference>
<reference evidence="2 3" key="1">
    <citation type="journal article" date="2009" name="Genome Biol.">
        <title>Comparative genome and phenotypic analysis of Clostridium difficile 027 strains provides insight into the evolution of a hypervirulent bacterium.</title>
        <authorList>
            <person name="Stabler R.A."/>
            <person name="He M."/>
            <person name="Dawson L."/>
            <person name="Martin M."/>
            <person name="Valiente E."/>
            <person name="Corton C."/>
            <person name="Lawley T.D."/>
            <person name="Sebaihia M."/>
            <person name="Quail M.A."/>
            <person name="Rose G."/>
            <person name="Gerding D.N."/>
            <person name="Gibert M."/>
            <person name="Popoff M.R."/>
            <person name="Parkhill J."/>
            <person name="Dougan G."/>
            <person name="Wren B.W."/>
        </authorList>
    </citation>
    <scope>NUCLEOTIDE SEQUENCE [LARGE SCALE GENOMIC DNA]</scope>
    <source>
        <strain evidence="2 3">CD196</strain>
    </source>
</reference>
<organism evidence="2 3">
    <name type="scientific">Clostridioides difficile (strain CD196)</name>
    <name type="common">Peptoclostridium difficile</name>
    <dbReference type="NCBI Taxonomy" id="645462"/>
    <lineage>
        <taxon>Bacteria</taxon>
        <taxon>Bacillati</taxon>
        <taxon>Bacillota</taxon>
        <taxon>Clostridia</taxon>
        <taxon>Peptostreptococcales</taxon>
        <taxon>Peptostreptococcaceae</taxon>
        <taxon>Clostridioides</taxon>
    </lineage>
</organism>
<protein>
    <submittedName>
        <fullName evidence="2">Exported protein</fullName>
    </submittedName>
</protein>